<organism evidence="2 3">
    <name type="scientific">Coleofasciculus chthonoplastes PCC 7420</name>
    <dbReference type="NCBI Taxonomy" id="118168"/>
    <lineage>
        <taxon>Bacteria</taxon>
        <taxon>Bacillati</taxon>
        <taxon>Cyanobacteriota</taxon>
        <taxon>Cyanophyceae</taxon>
        <taxon>Coleofasciculales</taxon>
        <taxon>Coleofasciculaceae</taxon>
        <taxon>Coleofasciculus</taxon>
    </lineage>
</organism>
<evidence type="ECO:0000256" key="1">
    <source>
        <dbReference type="SAM" id="MobiDB-lite"/>
    </source>
</evidence>
<accession>B4VUG7</accession>
<dbReference type="EMBL" id="DS989853">
    <property type="protein sequence ID" value="EDX74336.1"/>
    <property type="molecule type" value="Genomic_DNA"/>
</dbReference>
<sequence>MNASQDVQLIGTSDNTRHPNGLFTTSTGNGMAGNLTIETGALQIRDRAQVSVDSFGLGEAGNLMIIADSTP</sequence>
<keyword evidence="3" id="KW-1185">Reference proteome</keyword>
<evidence type="ECO:0000313" key="3">
    <source>
        <dbReference type="Proteomes" id="UP000003835"/>
    </source>
</evidence>
<gene>
    <name evidence="2" type="ORF">MC7420_3860</name>
</gene>
<evidence type="ECO:0000313" key="2">
    <source>
        <dbReference type="EMBL" id="EDX74336.1"/>
    </source>
</evidence>
<reference evidence="2 3" key="1">
    <citation type="submission" date="2008-07" db="EMBL/GenBank/DDBJ databases">
        <authorList>
            <person name="Tandeau de Marsac N."/>
            <person name="Ferriera S."/>
            <person name="Johnson J."/>
            <person name="Kravitz S."/>
            <person name="Beeson K."/>
            <person name="Sutton G."/>
            <person name="Rogers Y.-H."/>
            <person name="Friedman R."/>
            <person name="Frazier M."/>
            <person name="Venter J.C."/>
        </authorList>
    </citation>
    <scope>NUCLEOTIDE SEQUENCE [LARGE SCALE GENOMIC DNA]</scope>
    <source>
        <strain evidence="2 3">PCC 7420</strain>
    </source>
</reference>
<dbReference type="Proteomes" id="UP000003835">
    <property type="component" value="Unassembled WGS sequence"/>
</dbReference>
<proteinExistence type="predicted"/>
<dbReference type="AlphaFoldDB" id="B4VUG7"/>
<dbReference type="OrthoDB" id="436571at2"/>
<protein>
    <submittedName>
        <fullName evidence="2">Uncharacterized protein</fullName>
    </submittedName>
</protein>
<dbReference type="STRING" id="118168.MC7420_3860"/>
<dbReference type="RefSeq" id="WP_006102179.1">
    <property type="nucleotide sequence ID" value="NZ_DS989853.1"/>
</dbReference>
<name>B4VUG7_9CYAN</name>
<dbReference type="HOGENOM" id="CLU_2733047_0_0_3"/>
<feature type="region of interest" description="Disordered" evidence="1">
    <location>
        <begin position="1"/>
        <end position="29"/>
    </location>
</feature>
<feature type="compositionally biased region" description="Polar residues" evidence="1">
    <location>
        <begin position="1"/>
        <end position="14"/>
    </location>
</feature>